<protein>
    <submittedName>
        <fullName evidence="2">Uncharacterized protein</fullName>
    </submittedName>
</protein>
<name>B7ZZG6_MAIZE</name>
<evidence type="ECO:0000256" key="1">
    <source>
        <dbReference type="SAM" id="MobiDB-lite"/>
    </source>
</evidence>
<dbReference type="AlphaFoldDB" id="B7ZZG6"/>
<reference evidence="2" key="2">
    <citation type="submission" date="2012-06" db="EMBL/GenBank/DDBJ databases">
        <authorList>
            <person name="Yu Y."/>
            <person name="Currie J."/>
            <person name="Lomeli R."/>
            <person name="Angelova A."/>
            <person name="Collura K."/>
            <person name="Wissotski M."/>
            <person name="Campos D."/>
            <person name="Kudrna D."/>
            <person name="Golser W."/>
            <person name="Ashely E."/>
            <person name="Descour A."/>
            <person name="Fernandes J."/>
            <person name="Soderlund C."/>
            <person name="Walbot V."/>
        </authorList>
    </citation>
    <scope>NUCLEOTIDE SEQUENCE</scope>
    <source>
        <strain evidence="2">B73</strain>
    </source>
</reference>
<accession>B7ZZG6</accession>
<reference evidence="2" key="1">
    <citation type="journal article" date="2009" name="PLoS Genet.">
        <title>Sequencing, mapping, and analysis of 27,455 maize full-length cDNAs.</title>
        <authorList>
            <person name="Soderlund C."/>
            <person name="Descour A."/>
            <person name="Kudrna D."/>
            <person name="Bomhoff M."/>
            <person name="Boyd L."/>
            <person name="Currie J."/>
            <person name="Angelova A."/>
            <person name="Collura K."/>
            <person name="Wissotski M."/>
            <person name="Ashley E."/>
            <person name="Morrow D."/>
            <person name="Fernandes J."/>
            <person name="Walbot V."/>
            <person name="Yu Y."/>
        </authorList>
    </citation>
    <scope>NUCLEOTIDE SEQUENCE</scope>
    <source>
        <strain evidence="2">B73</strain>
    </source>
</reference>
<proteinExistence type="evidence at transcript level"/>
<dbReference type="EMBL" id="BT054708">
    <property type="protein sequence ID" value="ACL53315.1"/>
    <property type="molecule type" value="mRNA"/>
</dbReference>
<feature type="compositionally biased region" description="Pro residues" evidence="1">
    <location>
        <begin position="82"/>
        <end position="94"/>
    </location>
</feature>
<sequence length="101" mass="11051">MLMNIEPCCTAGRSASRGRWRQRWASWSASHRPCGGGGSRGTCLGRPCSRPPRTTGTVPRRRRRAASAGASSGWRTELRLQPPAPSWLCGPPPRSRLARRA</sequence>
<feature type="compositionally biased region" description="Low complexity" evidence="1">
    <location>
        <begin position="66"/>
        <end position="75"/>
    </location>
</feature>
<organism evidence="2">
    <name type="scientific">Zea mays</name>
    <name type="common">Maize</name>
    <dbReference type="NCBI Taxonomy" id="4577"/>
    <lineage>
        <taxon>Eukaryota</taxon>
        <taxon>Viridiplantae</taxon>
        <taxon>Streptophyta</taxon>
        <taxon>Embryophyta</taxon>
        <taxon>Tracheophyta</taxon>
        <taxon>Spermatophyta</taxon>
        <taxon>Magnoliopsida</taxon>
        <taxon>Liliopsida</taxon>
        <taxon>Poales</taxon>
        <taxon>Poaceae</taxon>
        <taxon>PACMAD clade</taxon>
        <taxon>Panicoideae</taxon>
        <taxon>Andropogonodae</taxon>
        <taxon>Andropogoneae</taxon>
        <taxon>Tripsacinae</taxon>
        <taxon>Zea</taxon>
    </lineage>
</organism>
<evidence type="ECO:0000313" key="2">
    <source>
        <dbReference type="EMBL" id="ACL53315.1"/>
    </source>
</evidence>
<feature type="compositionally biased region" description="Low complexity" evidence="1">
    <location>
        <begin position="41"/>
        <end position="58"/>
    </location>
</feature>
<feature type="region of interest" description="Disordered" evidence="1">
    <location>
        <begin position="31"/>
        <end position="101"/>
    </location>
</feature>